<evidence type="ECO:0008006" key="4">
    <source>
        <dbReference type="Google" id="ProtNLM"/>
    </source>
</evidence>
<protein>
    <recommendedName>
        <fullName evidence="4">Cytochrome P450</fullName>
    </recommendedName>
</protein>
<dbReference type="PANTHER" id="PTHR24281">
    <property type="entry name" value="STEROID 21-HYDROXYLASE-RELATED"/>
    <property type="match status" value="1"/>
</dbReference>
<proteinExistence type="predicted"/>
<keyword evidence="1" id="KW-0812">Transmembrane</keyword>
<reference evidence="2 3" key="1">
    <citation type="submission" date="2024-01" db="EMBL/GenBank/DDBJ databases">
        <title>The genomes of 5 underutilized Papilionoideae crops provide insights into root nodulation and disease resistanc.</title>
        <authorList>
            <person name="Jiang F."/>
        </authorList>
    </citation>
    <scope>NUCLEOTIDE SEQUENCE [LARGE SCALE GENOMIC DNA]</scope>
    <source>
        <strain evidence="2">DUOXIRENSHENG_FW03</strain>
        <tissue evidence="2">Leaves</tissue>
    </source>
</reference>
<comment type="caution">
    <text evidence="2">The sequence shown here is derived from an EMBL/GenBank/DDBJ whole genome shotgun (WGS) entry which is preliminary data.</text>
</comment>
<dbReference type="InterPro" id="IPR036396">
    <property type="entry name" value="Cyt_P450_sf"/>
</dbReference>
<evidence type="ECO:0000313" key="2">
    <source>
        <dbReference type="EMBL" id="KAK7393809.1"/>
    </source>
</evidence>
<name>A0AAN9SEB9_PSOTE</name>
<evidence type="ECO:0000313" key="3">
    <source>
        <dbReference type="Proteomes" id="UP001386955"/>
    </source>
</evidence>
<gene>
    <name evidence="2" type="ORF">VNO78_22373</name>
</gene>
<keyword evidence="1" id="KW-1133">Transmembrane helix</keyword>
<keyword evidence="3" id="KW-1185">Reference proteome</keyword>
<dbReference type="GO" id="GO:0005506">
    <property type="term" value="F:iron ion binding"/>
    <property type="evidence" value="ECO:0007669"/>
    <property type="project" value="InterPro"/>
</dbReference>
<evidence type="ECO:0000256" key="1">
    <source>
        <dbReference type="SAM" id="Phobius"/>
    </source>
</evidence>
<dbReference type="Proteomes" id="UP001386955">
    <property type="component" value="Unassembled WGS sequence"/>
</dbReference>
<dbReference type="GO" id="GO:0004497">
    <property type="term" value="F:monooxygenase activity"/>
    <property type="evidence" value="ECO:0007669"/>
    <property type="project" value="InterPro"/>
</dbReference>
<organism evidence="2 3">
    <name type="scientific">Psophocarpus tetragonolobus</name>
    <name type="common">Winged bean</name>
    <name type="synonym">Dolichos tetragonolobus</name>
    <dbReference type="NCBI Taxonomy" id="3891"/>
    <lineage>
        <taxon>Eukaryota</taxon>
        <taxon>Viridiplantae</taxon>
        <taxon>Streptophyta</taxon>
        <taxon>Embryophyta</taxon>
        <taxon>Tracheophyta</taxon>
        <taxon>Spermatophyta</taxon>
        <taxon>Magnoliopsida</taxon>
        <taxon>eudicotyledons</taxon>
        <taxon>Gunneridae</taxon>
        <taxon>Pentapetalae</taxon>
        <taxon>rosids</taxon>
        <taxon>fabids</taxon>
        <taxon>Fabales</taxon>
        <taxon>Fabaceae</taxon>
        <taxon>Papilionoideae</taxon>
        <taxon>50 kb inversion clade</taxon>
        <taxon>NPAAA clade</taxon>
        <taxon>indigoferoid/millettioid clade</taxon>
        <taxon>Phaseoleae</taxon>
        <taxon>Psophocarpus</taxon>
    </lineage>
</organism>
<keyword evidence="1" id="KW-0472">Membrane</keyword>
<accession>A0AAN9SEB9</accession>
<dbReference type="AlphaFoldDB" id="A0AAN9SEB9"/>
<dbReference type="SUPFAM" id="SSF48264">
    <property type="entry name" value="Cytochrome P450"/>
    <property type="match status" value="1"/>
</dbReference>
<dbReference type="GO" id="GO:0016705">
    <property type="term" value="F:oxidoreductase activity, acting on paired donors, with incorporation or reduction of molecular oxygen"/>
    <property type="evidence" value="ECO:0007669"/>
    <property type="project" value="InterPro"/>
</dbReference>
<dbReference type="Gene3D" id="1.10.630.10">
    <property type="entry name" value="Cytochrome P450"/>
    <property type="match status" value="1"/>
</dbReference>
<dbReference type="EMBL" id="JAYMYS010000005">
    <property type="protein sequence ID" value="KAK7393809.1"/>
    <property type="molecule type" value="Genomic_DNA"/>
</dbReference>
<dbReference type="GO" id="GO:0020037">
    <property type="term" value="F:heme binding"/>
    <property type="evidence" value="ECO:0007669"/>
    <property type="project" value="InterPro"/>
</dbReference>
<sequence length="125" mass="14219">MKEMDTKISCIRLGNVHVISVTCPIIACEFLRKHYATFSFIPISITTPLISLGYLTTILVTYGEQWKKMRRIVGHDLLSTTIHQRLKGKKVKEADNLVSYIYNQCKTNVNDNVALINVRDCSTTL</sequence>
<feature type="transmembrane region" description="Helical" evidence="1">
    <location>
        <begin position="40"/>
        <end position="62"/>
    </location>
</feature>